<evidence type="ECO:0000256" key="2">
    <source>
        <dbReference type="ARBA" id="ARBA00022475"/>
    </source>
</evidence>
<dbReference type="AlphaFoldDB" id="A0A3N1VNK8"/>
<evidence type="ECO:0000313" key="7">
    <source>
        <dbReference type="EMBL" id="ROR01507.1"/>
    </source>
</evidence>
<keyword evidence="5 6" id="KW-0472">Membrane</keyword>
<dbReference type="InterPro" id="IPR005495">
    <property type="entry name" value="LptG/LptF_permease"/>
</dbReference>
<evidence type="ECO:0000256" key="5">
    <source>
        <dbReference type="ARBA" id="ARBA00023136"/>
    </source>
</evidence>
<feature type="transmembrane region" description="Helical" evidence="6">
    <location>
        <begin position="333"/>
        <end position="354"/>
    </location>
</feature>
<evidence type="ECO:0000313" key="8">
    <source>
        <dbReference type="Proteomes" id="UP000276223"/>
    </source>
</evidence>
<feature type="transmembrane region" description="Helical" evidence="6">
    <location>
        <begin position="360"/>
        <end position="382"/>
    </location>
</feature>
<evidence type="ECO:0000256" key="1">
    <source>
        <dbReference type="ARBA" id="ARBA00004651"/>
    </source>
</evidence>
<dbReference type="Pfam" id="PF03739">
    <property type="entry name" value="LptF_LptG"/>
    <property type="match status" value="1"/>
</dbReference>
<organism evidence="7 8">
    <name type="scientific">Desulfosoma caldarium</name>
    <dbReference type="NCBI Taxonomy" id="610254"/>
    <lineage>
        <taxon>Bacteria</taxon>
        <taxon>Pseudomonadati</taxon>
        <taxon>Thermodesulfobacteriota</taxon>
        <taxon>Syntrophobacteria</taxon>
        <taxon>Syntrophobacterales</taxon>
        <taxon>Syntrophobacteraceae</taxon>
        <taxon>Desulfosoma</taxon>
    </lineage>
</organism>
<feature type="transmembrane region" description="Helical" evidence="6">
    <location>
        <begin position="60"/>
        <end position="79"/>
    </location>
</feature>
<proteinExistence type="predicted"/>
<keyword evidence="2" id="KW-1003">Cell membrane</keyword>
<evidence type="ECO:0000256" key="6">
    <source>
        <dbReference type="SAM" id="Phobius"/>
    </source>
</evidence>
<evidence type="ECO:0000256" key="4">
    <source>
        <dbReference type="ARBA" id="ARBA00022989"/>
    </source>
</evidence>
<sequence>MRAVQNLWPSLTALNLSVWGAWRNMGWTLYRYLMLDQLIPASLCFLGLLMILVTGRLMQFLKYLTAASVSATDILIVMALALPKLALYALPMASLMGTVLAFVRLSADNEIIAMRSAGISFRQMAPAVLTLALALTAVSFYTSVRLLPTANRELKSALRSLSRAVIPALLQEGRFIDTLPNMVFFFQHVDTSASTVRGVLIHDARNPQTRVTITAREAVIRERSEGNNEVVLHMQDGMLSRMGRDLKTSQIITFQSYDLVLSLDALLGSGKEVSWKRGEMSLAELRTALAQTQDRRYALEWHKRLALPFACLVLGMAAAPFGVLFAQGRRMTGITLSIALFLAYYLLLSAGNALGEQRLVPAAFGIWMPNAVTASVATSLWVKAHRQ</sequence>
<keyword evidence="3 6" id="KW-0812">Transmembrane</keyword>
<dbReference type="PANTHER" id="PTHR33529">
    <property type="entry name" value="SLR0882 PROTEIN-RELATED"/>
    <property type="match status" value="1"/>
</dbReference>
<feature type="transmembrane region" description="Helical" evidence="6">
    <location>
        <begin position="305"/>
        <end position="326"/>
    </location>
</feature>
<accession>A0A3N1VNK8</accession>
<dbReference type="GO" id="GO:0015920">
    <property type="term" value="P:lipopolysaccharide transport"/>
    <property type="evidence" value="ECO:0007669"/>
    <property type="project" value="TreeGrafter"/>
</dbReference>
<name>A0A3N1VNK8_9BACT</name>
<dbReference type="Proteomes" id="UP000276223">
    <property type="component" value="Unassembled WGS sequence"/>
</dbReference>
<comment type="caution">
    <text evidence="7">The sequence shown here is derived from an EMBL/GenBank/DDBJ whole genome shotgun (WGS) entry which is preliminary data.</text>
</comment>
<comment type="subcellular location">
    <subcellularLocation>
        <location evidence="1">Cell membrane</location>
        <topology evidence="1">Multi-pass membrane protein</topology>
    </subcellularLocation>
</comment>
<protein>
    <submittedName>
        <fullName evidence="7">Lipopolysaccharide export system permease protein</fullName>
    </submittedName>
</protein>
<dbReference type="GO" id="GO:0043190">
    <property type="term" value="C:ATP-binding cassette (ABC) transporter complex"/>
    <property type="evidence" value="ECO:0007669"/>
    <property type="project" value="TreeGrafter"/>
</dbReference>
<evidence type="ECO:0000256" key="3">
    <source>
        <dbReference type="ARBA" id="ARBA00022692"/>
    </source>
</evidence>
<feature type="transmembrane region" description="Helical" evidence="6">
    <location>
        <begin position="85"/>
        <end position="103"/>
    </location>
</feature>
<dbReference type="EMBL" id="RJVA01000010">
    <property type="protein sequence ID" value="ROR01507.1"/>
    <property type="molecule type" value="Genomic_DNA"/>
</dbReference>
<keyword evidence="4 6" id="KW-1133">Transmembrane helix</keyword>
<reference evidence="7 8" key="1">
    <citation type="submission" date="2018-11" db="EMBL/GenBank/DDBJ databases">
        <title>Genomic Encyclopedia of Type Strains, Phase IV (KMG-IV): sequencing the most valuable type-strain genomes for metagenomic binning, comparative biology and taxonomic classification.</title>
        <authorList>
            <person name="Goeker M."/>
        </authorList>
    </citation>
    <scope>NUCLEOTIDE SEQUENCE [LARGE SCALE GENOMIC DNA]</scope>
    <source>
        <strain evidence="7 8">DSM 22027</strain>
    </source>
</reference>
<dbReference type="OrthoDB" id="9792188at2"/>
<keyword evidence="8" id="KW-1185">Reference proteome</keyword>
<feature type="transmembrane region" description="Helical" evidence="6">
    <location>
        <begin position="29"/>
        <end position="53"/>
    </location>
</feature>
<dbReference type="PANTHER" id="PTHR33529:SF6">
    <property type="entry name" value="YJGP_YJGQ FAMILY PERMEASE"/>
    <property type="match status" value="1"/>
</dbReference>
<gene>
    <name evidence="7" type="ORF">EDC27_0681</name>
</gene>
<feature type="transmembrane region" description="Helical" evidence="6">
    <location>
        <begin position="124"/>
        <end position="144"/>
    </location>
</feature>